<comment type="caution">
    <text evidence="8">The sequence shown here is derived from an EMBL/GenBank/DDBJ whole genome shotgun (WGS) entry which is preliminary data.</text>
</comment>
<evidence type="ECO:0000256" key="2">
    <source>
        <dbReference type="ARBA" id="ARBA00008564"/>
    </source>
</evidence>
<reference evidence="8 9" key="2">
    <citation type="submission" date="2020-01" db="EMBL/GenBank/DDBJ databases">
        <title>Microvirga sp. nov., an arsenate reduction bacterium isolated from Tibet hotspring sediments.</title>
        <authorList>
            <person name="Xian W.-D."/>
            <person name="Li W.-J."/>
        </authorList>
    </citation>
    <scope>NUCLEOTIDE SEQUENCE [LARGE SCALE GENOMIC DNA]</scope>
    <source>
        <strain evidence="8 9">KCTC 23863</strain>
    </source>
</reference>
<keyword evidence="3 7" id="KW-0812">Transmembrane</keyword>
<keyword evidence="5 7" id="KW-0472">Membrane</keyword>
<gene>
    <name evidence="8" type="ORF">GR328_26255</name>
</gene>
<sequence length="213" mass="23157">MISSYVSRATWLHRAPAGLKLVAIALLSLAVLPMTDWRWLALGLGALLLVYASLGRDILSRLGLLKPLLPFLLVIGLIQAWMESWSGAAASVLRILLMVAAANLVTLTTTMQDLMSAVAPVFKPLAHLGVNPRAPALAVALLLRFVPVLLETWSQREDAWHARTGRPVALRLLAPFVGDAMRMADRIAEALEARGFDPSTPSRGKQEGKHDYP</sequence>
<evidence type="ECO:0000256" key="5">
    <source>
        <dbReference type="ARBA" id="ARBA00023136"/>
    </source>
</evidence>
<protein>
    <submittedName>
        <fullName evidence="8">Energy-coupling factor transporter transmembrane protein EcfT</fullName>
    </submittedName>
</protein>
<dbReference type="InterPro" id="IPR003339">
    <property type="entry name" value="ABC/ECF_trnsptr_transmembrane"/>
</dbReference>
<reference evidence="8 9" key="1">
    <citation type="submission" date="2019-12" db="EMBL/GenBank/DDBJ databases">
        <authorList>
            <person name="Yuan C.-G."/>
        </authorList>
    </citation>
    <scope>NUCLEOTIDE SEQUENCE [LARGE SCALE GENOMIC DNA]</scope>
    <source>
        <strain evidence="8 9">KCTC 23863</strain>
    </source>
</reference>
<feature type="transmembrane region" description="Helical" evidence="7">
    <location>
        <begin position="88"/>
        <end position="107"/>
    </location>
</feature>
<evidence type="ECO:0000256" key="6">
    <source>
        <dbReference type="SAM" id="MobiDB-lite"/>
    </source>
</evidence>
<evidence type="ECO:0000256" key="7">
    <source>
        <dbReference type="SAM" id="Phobius"/>
    </source>
</evidence>
<dbReference type="PANTHER" id="PTHR33514">
    <property type="entry name" value="PROTEIN ABCI12, CHLOROPLASTIC"/>
    <property type="match status" value="1"/>
</dbReference>
<dbReference type="AlphaFoldDB" id="A0A7X3MXM2"/>
<accession>A0A7X3MXM2</accession>
<dbReference type="EMBL" id="WURB01000057">
    <property type="protein sequence ID" value="MXQ14880.1"/>
    <property type="molecule type" value="Genomic_DNA"/>
</dbReference>
<feature type="transmembrane region" description="Helical" evidence="7">
    <location>
        <begin position="37"/>
        <end position="55"/>
    </location>
</feature>
<name>A0A7X3MXM2_9HYPH</name>
<evidence type="ECO:0000313" key="9">
    <source>
        <dbReference type="Proteomes" id="UP000436483"/>
    </source>
</evidence>
<evidence type="ECO:0000256" key="3">
    <source>
        <dbReference type="ARBA" id="ARBA00022692"/>
    </source>
</evidence>
<keyword evidence="4 7" id="KW-1133">Transmembrane helix</keyword>
<dbReference type="OrthoDB" id="5868344at2"/>
<dbReference type="RefSeq" id="WP_160888584.1">
    <property type="nucleotide sequence ID" value="NZ_WURB01000057.1"/>
</dbReference>
<proteinExistence type="inferred from homology"/>
<comment type="similarity">
    <text evidence="2">Belongs to the CbiQ family.</text>
</comment>
<evidence type="ECO:0000256" key="4">
    <source>
        <dbReference type="ARBA" id="ARBA00022989"/>
    </source>
</evidence>
<feature type="region of interest" description="Disordered" evidence="6">
    <location>
        <begin position="194"/>
        <end position="213"/>
    </location>
</feature>
<evidence type="ECO:0000256" key="1">
    <source>
        <dbReference type="ARBA" id="ARBA00004141"/>
    </source>
</evidence>
<feature type="compositionally biased region" description="Basic and acidic residues" evidence="6">
    <location>
        <begin position="204"/>
        <end position="213"/>
    </location>
</feature>
<feature type="transmembrane region" description="Helical" evidence="7">
    <location>
        <begin position="62"/>
        <end position="82"/>
    </location>
</feature>
<dbReference type="CDD" id="cd16914">
    <property type="entry name" value="EcfT"/>
    <property type="match status" value="1"/>
</dbReference>
<evidence type="ECO:0000313" key="8">
    <source>
        <dbReference type="EMBL" id="MXQ14880.1"/>
    </source>
</evidence>
<dbReference type="GO" id="GO:0005886">
    <property type="term" value="C:plasma membrane"/>
    <property type="evidence" value="ECO:0007669"/>
    <property type="project" value="TreeGrafter"/>
</dbReference>
<keyword evidence="9" id="KW-1185">Reference proteome</keyword>
<comment type="subcellular location">
    <subcellularLocation>
        <location evidence="1">Membrane</location>
        <topology evidence="1">Multi-pass membrane protein</topology>
    </subcellularLocation>
</comment>
<dbReference type="Pfam" id="PF02361">
    <property type="entry name" value="CbiQ"/>
    <property type="match status" value="1"/>
</dbReference>
<organism evidence="8 9">
    <name type="scientific">Microvirga makkahensis</name>
    <dbReference type="NCBI Taxonomy" id="1128670"/>
    <lineage>
        <taxon>Bacteria</taxon>
        <taxon>Pseudomonadati</taxon>
        <taxon>Pseudomonadota</taxon>
        <taxon>Alphaproteobacteria</taxon>
        <taxon>Hyphomicrobiales</taxon>
        <taxon>Methylobacteriaceae</taxon>
        <taxon>Microvirga</taxon>
    </lineage>
</organism>
<dbReference type="PANTHER" id="PTHR33514:SF13">
    <property type="entry name" value="PROTEIN ABCI12, CHLOROPLASTIC"/>
    <property type="match status" value="1"/>
</dbReference>
<feature type="transmembrane region" description="Helical" evidence="7">
    <location>
        <begin position="12"/>
        <end position="31"/>
    </location>
</feature>
<dbReference type="Proteomes" id="UP000436483">
    <property type="component" value="Unassembled WGS sequence"/>
</dbReference>